<evidence type="ECO:0000313" key="1">
    <source>
        <dbReference type="EMBL" id="PTH78227.1"/>
    </source>
</evidence>
<organism evidence="1 2">
    <name type="scientific">Aeromonas veronii</name>
    <dbReference type="NCBI Taxonomy" id="654"/>
    <lineage>
        <taxon>Bacteria</taxon>
        <taxon>Pseudomonadati</taxon>
        <taxon>Pseudomonadota</taxon>
        <taxon>Gammaproteobacteria</taxon>
        <taxon>Aeromonadales</taxon>
        <taxon>Aeromonadaceae</taxon>
        <taxon>Aeromonas</taxon>
    </lineage>
</organism>
<proteinExistence type="predicted"/>
<dbReference type="EMBL" id="PZKL01000060">
    <property type="protein sequence ID" value="PTH78227.1"/>
    <property type="molecule type" value="Genomic_DNA"/>
</dbReference>
<sequence>MQTDAEYYKSLTTEKPLVVELSQKEQIAVLKAYDYGYSSLSIEQKKDIDGVISKLKDGIWP</sequence>
<reference evidence="1 2" key="1">
    <citation type="submission" date="2018-03" db="EMBL/GenBank/DDBJ databases">
        <title>Aeromonas veronii whole genome sequencing and analysis.</title>
        <authorList>
            <person name="Xie H."/>
            <person name="Liu T."/>
            <person name="Wang K."/>
        </authorList>
    </citation>
    <scope>NUCLEOTIDE SEQUENCE [LARGE SCALE GENOMIC DNA]</scope>
    <source>
        <strain evidence="1 2">XH.VA.1</strain>
    </source>
</reference>
<evidence type="ECO:0000313" key="2">
    <source>
        <dbReference type="Proteomes" id="UP000241986"/>
    </source>
</evidence>
<protein>
    <submittedName>
        <fullName evidence="1">Uncharacterized protein</fullName>
    </submittedName>
</protein>
<accession>A0A2T4MUJ1</accession>
<comment type="caution">
    <text evidence="1">The sequence shown here is derived from an EMBL/GenBank/DDBJ whole genome shotgun (WGS) entry which is preliminary data.</text>
</comment>
<name>A0A2T4MUJ1_AERVE</name>
<dbReference type="AlphaFoldDB" id="A0A2T4MUJ1"/>
<gene>
    <name evidence="1" type="ORF">DAA48_25840</name>
</gene>
<dbReference type="Proteomes" id="UP000241986">
    <property type="component" value="Unassembled WGS sequence"/>
</dbReference>
<dbReference type="RefSeq" id="WP_107685235.1">
    <property type="nucleotide sequence ID" value="NZ_PZKL01000060.1"/>
</dbReference>